<accession>A0A6J7C5P8</accession>
<protein>
    <submittedName>
        <fullName evidence="1">Unannotated protein</fullName>
    </submittedName>
</protein>
<dbReference type="AlphaFoldDB" id="A0A6J7C5P8"/>
<proteinExistence type="predicted"/>
<sequence>MVARCEHCCDLALGPTGAHREAVAHRLGHRDHIRHHAGVLEPEPLAGAAVAGLHLVHDQQQSALVAQSAHIAQVLHVGGHHTTLTLHRFEQHRTHRRVDRALQRGDVVERRIPEPIRHRLERFVLGGLTRGCECGQRTSVEAAVGADHSVTATAAELAGQLQRCLVGLGTAVAEEHLAVMPSRLQKERVHLHRGFQRCRVGEQVADVQQLVRLTTDRLGHHRVRMTKRRDREATQEVEIPLAVGVPQFGARAALEHHLRWPEHGHERAVLHTVRVEGVSAHETIVPMPSSVKTSNSSTCGMRPSRM</sequence>
<organism evidence="1">
    <name type="scientific">freshwater metagenome</name>
    <dbReference type="NCBI Taxonomy" id="449393"/>
    <lineage>
        <taxon>unclassified sequences</taxon>
        <taxon>metagenomes</taxon>
        <taxon>ecological metagenomes</taxon>
    </lineage>
</organism>
<gene>
    <name evidence="1" type="ORF">UFOPK3267_01848</name>
</gene>
<dbReference type="EMBL" id="CAFBIY010000106">
    <property type="protein sequence ID" value="CAB4852028.1"/>
    <property type="molecule type" value="Genomic_DNA"/>
</dbReference>
<evidence type="ECO:0000313" key="1">
    <source>
        <dbReference type="EMBL" id="CAB4852028.1"/>
    </source>
</evidence>
<name>A0A6J7C5P8_9ZZZZ</name>
<reference evidence="1" key="1">
    <citation type="submission" date="2020-05" db="EMBL/GenBank/DDBJ databases">
        <authorList>
            <person name="Chiriac C."/>
            <person name="Salcher M."/>
            <person name="Ghai R."/>
            <person name="Kavagutti S V."/>
        </authorList>
    </citation>
    <scope>NUCLEOTIDE SEQUENCE</scope>
</reference>